<dbReference type="Proteomes" id="UP000003752">
    <property type="component" value="Unassembled WGS sequence"/>
</dbReference>
<evidence type="ECO:0000313" key="2">
    <source>
        <dbReference type="Proteomes" id="UP000003752"/>
    </source>
</evidence>
<dbReference type="RefSeq" id="WP_003633930.1">
    <property type="nucleotide sequence ID" value="NZ_AZDF01000006.1"/>
</dbReference>
<reference evidence="1 2" key="1">
    <citation type="submission" date="2009-01" db="EMBL/GenBank/DDBJ databases">
        <authorList>
            <person name="Qin X."/>
            <person name="Bachman B."/>
            <person name="Battles P."/>
            <person name="Bell A."/>
            <person name="Bess C."/>
            <person name="Bickham C."/>
            <person name="Chaboub L."/>
            <person name="Chen D."/>
            <person name="Coyle M."/>
            <person name="Deiros D.R."/>
            <person name="Dinh H."/>
            <person name="Forbes L."/>
            <person name="Fowler G."/>
            <person name="Francisco L."/>
            <person name="Fu Q."/>
            <person name="Gubbala S."/>
            <person name="Hale W."/>
            <person name="Han Y."/>
            <person name="Hemphill L."/>
            <person name="Highlander S.K."/>
            <person name="Hirani K."/>
            <person name="Hogues M."/>
            <person name="Jackson L."/>
            <person name="Jakkamsetti A."/>
            <person name="Javaid M."/>
            <person name="Jiang H."/>
            <person name="Korchina V."/>
            <person name="Kovar C."/>
            <person name="Lara F."/>
            <person name="Lee S."/>
            <person name="Mata R."/>
            <person name="Mathew T."/>
            <person name="Moen C."/>
            <person name="Morales K."/>
            <person name="Munidasa M."/>
            <person name="Nazareth L."/>
            <person name="Ngo R."/>
            <person name="Nguyen L."/>
            <person name="Okwuonu G."/>
            <person name="Ongeri F."/>
            <person name="Patil S."/>
            <person name="Petrosino J."/>
            <person name="Pham C."/>
            <person name="Pham P."/>
            <person name="Pu L.-L."/>
            <person name="Puazo M."/>
            <person name="Raj R."/>
            <person name="Reid J."/>
            <person name="Rouhana J."/>
            <person name="Saada N."/>
            <person name="Shang Y."/>
            <person name="Simmons D."/>
            <person name="Thornton R."/>
            <person name="Warren J."/>
            <person name="Weissenberger G."/>
            <person name="Zhang J."/>
            <person name="Zhang L."/>
            <person name="Zhou C."/>
            <person name="Zhu D."/>
            <person name="Muzny D."/>
            <person name="Worley K."/>
            <person name="Gibbs R."/>
        </authorList>
    </citation>
    <scope>NUCLEOTIDE SEQUENCE [LARGE SCALE GENOMIC DNA]</scope>
    <source>
        <strain evidence="2">ATCC 8290 / DSM 20176 / CCUG 30140 / JCM 1155 / KCTC 3500 / NBRC 15886 / NCIMB 8040 / NRRL B-1843 / 9</strain>
    </source>
</reference>
<dbReference type="HOGENOM" id="CLU_2330199_0_0_9"/>
<evidence type="ECO:0008006" key="3">
    <source>
        <dbReference type="Google" id="ProtNLM"/>
    </source>
</evidence>
<dbReference type="AlphaFoldDB" id="C0XIK5"/>
<organism evidence="1 2">
    <name type="scientific">Lentilactobacillus hilgardii (strain ATCC 8290 / DSM 20176 / CCUG 30140 / JCM 1155 / KCTC 3500 / NBRC 15886 / NCIMB 8040 / NRRL B-1843 / 9)</name>
    <dbReference type="NCBI Taxonomy" id="1423757"/>
    <lineage>
        <taxon>Bacteria</taxon>
        <taxon>Bacillati</taxon>
        <taxon>Bacillota</taxon>
        <taxon>Bacilli</taxon>
        <taxon>Lactobacillales</taxon>
        <taxon>Lactobacillaceae</taxon>
        <taxon>Lentilactobacillus</taxon>
    </lineage>
</organism>
<dbReference type="PATRIC" id="fig|1423757.3.peg.2294"/>
<keyword evidence="2" id="KW-1185">Reference proteome</keyword>
<comment type="caution">
    <text evidence="1">The sequence shown here is derived from an EMBL/GenBank/DDBJ whole genome shotgun (WGS) entry which is preliminary data.</text>
</comment>
<dbReference type="EMBL" id="ACGP01000115">
    <property type="protein sequence ID" value="EEI24775.1"/>
    <property type="molecule type" value="Genomic_DNA"/>
</dbReference>
<accession>C0XIK5</accession>
<evidence type="ECO:0000313" key="1">
    <source>
        <dbReference type="EMBL" id="EEI24775.1"/>
    </source>
</evidence>
<gene>
    <name evidence="1" type="ORF">HMPREF0519_1066</name>
</gene>
<sequence>MQEPLKVTLTSEDSEQLRREVFAVMSEAVQQVRNNAIQAPEWLKGKSGVAKYLSVGTDTVTGMVKLGLPEHHTKASPNIAFFKKAEVDSFLLNDGLIK</sequence>
<proteinExistence type="predicted"/>
<name>C0XIK5_LENH9</name>
<protein>
    <recommendedName>
        <fullName evidence="3">DNA-binding protein</fullName>
    </recommendedName>
</protein>